<comment type="caution">
    <text evidence="3">The sequence shown here is derived from an EMBL/GenBank/DDBJ whole genome shotgun (WGS) entry which is preliminary data.</text>
</comment>
<feature type="domain" description="CAAX prenyl protease 2/Lysostaphin resistance protein A-like" evidence="2">
    <location>
        <begin position="175"/>
        <end position="289"/>
    </location>
</feature>
<proteinExistence type="predicted"/>
<feature type="transmembrane region" description="Helical" evidence="1">
    <location>
        <begin position="136"/>
        <end position="159"/>
    </location>
</feature>
<evidence type="ECO:0000313" key="3">
    <source>
        <dbReference type="EMBL" id="GAA5496581.1"/>
    </source>
</evidence>
<keyword evidence="1" id="KW-0472">Membrane</keyword>
<evidence type="ECO:0000259" key="2">
    <source>
        <dbReference type="Pfam" id="PF02517"/>
    </source>
</evidence>
<keyword evidence="1" id="KW-0812">Transmembrane</keyword>
<feature type="transmembrane region" description="Helical" evidence="1">
    <location>
        <begin position="90"/>
        <end position="107"/>
    </location>
</feature>
<evidence type="ECO:0000256" key="1">
    <source>
        <dbReference type="SAM" id="Phobius"/>
    </source>
</evidence>
<sequence>MHLGARLLCLHRRNCLTQLTVKRLLSHELTKLILFVVLSFTAAALIAPHLYTAGKDLAAAHAPLPKDPPFSASPTVWLAEKCDSAEFSRYFNRALMASALLLLYPLIRSLRSSGTTEVKPPLKNRINPRAQGWKDIAVGLCLSMGFLILLGLILQNLGWITPEEKWNLGKAIRKAIAPAIIVSILEEWLFRGVIFNILMRKLSTAKTIISLSLIFAALHFLKPPEGIDVVDPRNALAGFEMLGLIGHKFLNPASFFGVFLTLFTVGLILAYARHKTGYLWLSIGLHAGWIFSLKTFNKLTDPTGEAPEILFNENITDGLLPLATLVLTGSAVYLYLRQKKPML</sequence>
<feature type="transmembrane region" description="Helical" evidence="1">
    <location>
        <begin position="171"/>
        <end position="190"/>
    </location>
</feature>
<dbReference type="Pfam" id="PF02517">
    <property type="entry name" value="Rce1-like"/>
    <property type="match status" value="1"/>
</dbReference>
<feature type="transmembrane region" description="Helical" evidence="1">
    <location>
        <begin position="318"/>
        <end position="336"/>
    </location>
</feature>
<dbReference type="RefSeq" id="WP_346189232.1">
    <property type="nucleotide sequence ID" value="NZ_BAABRL010000009.1"/>
</dbReference>
<accession>A0ABP9V657</accession>
<feature type="transmembrane region" description="Helical" evidence="1">
    <location>
        <begin position="278"/>
        <end position="296"/>
    </location>
</feature>
<feature type="transmembrane region" description="Helical" evidence="1">
    <location>
        <begin position="249"/>
        <end position="271"/>
    </location>
</feature>
<keyword evidence="4" id="KW-1185">Reference proteome</keyword>
<organism evidence="3 4">
    <name type="scientific">Rubritalea halochordaticola</name>
    <dbReference type="NCBI Taxonomy" id="714537"/>
    <lineage>
        <taxon>Bacteria</taxon>
        <taxon>Pseudomonadati</taxon>
        <taxon>Verrucomicrobiota</taxon>
        <taxon>Verrucomicrobiia</taxon>
        <taxon>Verrucomicrobiales</taxon>
        <taxon>Rubritaleaceae</taxon>
        <taxon>Rubritalea</taxon>
    </lineage>
</organism>
<dbReference type="PANTHER" id="PTHR39430">
    <property type="entry name" value="MEMBRANE-ASSOCIATED PROTEASE-RELATED"/>
    <property type="match status" value="1"/>
</dbReference>
<protein>
    <recommendedName>
        <fullName evidence="2">CAAX prenyl protease 2/Lysostaphin resistance protein A-like domain-containing protein</fullName>
    </recommendedName>
</protein>
<evidence type="ECO:0000313" key="4">
    <source>
        <dbReference type="Proteomes" id="UP001424741"/>
    </source>
</evidence>
<dbReference type="EMBL" id="BAABRL010000009">
    <property type="protein sequence ID" value="GAA5496581.1"/>
    <property type="molecule type" value="Genomic_DNA"/>
</dbReference>
<reference evidence="3 4" key="1">
    <citation type="submission" date="2024-02" db="EMBL/GenBank/DDBJ databases">
        <title>Rubritalea halochordaticola NBRC 107102.</title>
        <authorList>
            <person name="Ichikawa N."/>
            <person name="Katano-Makiyama Y."/>
            <person name="Hidaka K."/>
        </authorList>
    </citation>
    <scope>NUCLEOTIDE SEQUENCE [LARGE SCALE GENOMIC DNA]</scope>
    <source>
        <strain evidence="3 4">NBRC 107102</strain>
    </source>
</reference>
<dbReference type="PANTHER" id="PTHR39430:SF1">
    <property type="entry name" value="PROTEASE"/>
    <property type="match status" value="1"/>
</dbReference>
<feature type="transmembrane region" description="Helical" evidence="1">
    <location>
        <begin position="32"/>
        <end position="51"/>
    </location>
</feature>
<dbReference type="InterPro" id="IPR003675">
    <property type="entry name" value="Rce1/LyrA-like_dom"/>
</dbReference>
<dbReference type="Proteomes" id="UP001424741">
    <property type="component" value="Unassembled WGS sequence"/>
</dbReference>
<feature type="transmembrane region" description="Helical" evidence="1">
    <location>
        <begin position="202"/>
        <end position="221"/>
    </location>
</feature>
<gene>
    <name evidence="3" type="ORF">Rhal01_02766</name>
</gene>
<keyword evidence="1" id="KW-1133">Transmembrane helix</keyword>
<name>A0ABP9V657_9BACT</name>